<dbReference type="SUPFAM" id="SSF52833">
    <property type="entry name" value="Thioredoxin-like"/>
    <property type="match status" value="1"/>
</dbReference>
<comment type="caution">
    <text evidence="5">The sequence shown here is derived from an EMBL/GenBank/DDBJ whole genome shotgun (WGS) entry which is preliminary data.</text>
</comment>
<dbReference type="Gene3D" id="3.40.30.10">
    <property type="entry name" value="Glutaredoxin"/>
    <property type="match status" value="1"/>
</dbReference>
<dbReference type="AlphaFoldDB" id="W7TFG3"/>
<feature type="domain" description="GST C-terminal" evidence="4">
    <location>
        <begin position="150"/>
        <end position="288"/>
    </location>
</feature>
<dbReference type="InterPro" id="IPR036282">
    <property type="entry name" value="Glutathione-S-Trfase_C_sf"/>
</dbReference>
<dbReference type="PANTHER" id="PTHR43968">
    <property type="match status" value="1"/>
</dbReference>
<dbReference type="Pfam" id="PF13409">
    <property type="entry name" value="GST_N_2"/>
    <property type="match status" value="1"/>
</dbReference>
<feature type="signal peptide" evidence="2">
    <location>
        <begin position="1"/>
        <end position="25"/>
    </location>
</feature>
<dbReference type="Gene3D" id="1.20.1050.10">
    <property type="match status" value="1"/>
</dbReference>
<reference evidence="5 6" key="1">
    <citation type="journal article" date="2014" name="Mol. Plant">
        <title>Chromosome Scale Genome Assembly and Transcriptome Profiling of Nannochloropsis gaditana in Nitrogen Depletion.</title>
        <authorList>
            <person name="Corteggiani Carpinelli E."/>
            <person name="Telatin A."/>
            <person name="Vitulo N."/>
            <person name="Forcato C."/>
            <person name="D'Angelo M."/>
            <person name="Schiavon R."/>
            <person name="Vezzi A."/>
            <person name="Giacometti G.M."/>
            <person name="Morosinotto T."/>
            <person name="Valle G."/>
        </authorList>
    </citation>
    <scope>NUCLEOTIDE SEQUENCE [LARGE SCALE GENOMIC DNA]</scope>
    <source>
        <strain evidence="5 6">B-31</strain>
    </source>
</reference>
<evidence type="ECO:0000313" key="6">
    <source>
        <dbReference type="Proteomes" id="UP000019335"/>
    </source>
</evidence>
<dbReference type="SFLD" id="SFLDS00019">
    <property type="entry name" value="Glutathione_Transferase_(cytos"/>
    <property type="match status" value="1"/>
</dbReference>
<evidence type="ECO:0000313" key="5">
    <source>
        <dbReference type="EMBL" id="EWM22258.1"/>
    </source>
</evidence>
<dbReference type="CDD" id="cd00570">
    <property type="entry name" value="GST_N_family"/>
    <property type="match status" value="1"/>
</dbReference>
<dbReference type="SUPFAM" id="SSF47616">
    <property type="entry name" value="GST C-terminal domain-like"/>
    <property type="match status" value="1"/>
</dbReference>
<feature type="domain" description="GST N-terminal" evidence="3">
    <location>
        <begin position="34"/>
        <end position="143"/>
    </location>
</feature>
<dbReference type="SFLD" id="SFLDG00358">
    <property type="entry name" value="Main_(cytGST)"/>
    <property type="match status" value="1"/>
</dbReference>
<keyword evidence="6" id="KW-1185">Reference proteome</keyword>
<accession>W7TFG3</accession>
<gene>
    <name evidence="5" type="ORF">Naga_100376g2</name>
</gene>
<dbReference type="PROSITE" id="PS50404">
    <property type="entry name" value="GST_NTER"/>
    <property type="match status" value="1"/>
</dbReference>
<keyword evidence="5" id="KW-0808">Transferase</keyword>
<organism evidence="5 6">
    <name type="scientific">Nannochloropsis gaditana</name>
    <dbReference type="NCBI Taxonomy" id="72520"/>
    <lineage>
        <taxon>Eukaryota</taxon>
        <taxon>Sar</taxon>
        <taxon>Stramenopiles</taxon>
        <taxon>Ochrophyta</taxon>
        <taxon>Eustigmatophyceae</taxon>
        <taxon>Eustigmatales</taxon>
        <taxon>Monodopsidaceae</taxon>
        <taxon>Nannochloropsis</taxon>
    </lineage>
</organism>
<evidence type="ECO:0000259" key="3">
    <source>
        <dbReference type="PROSITE" id="PS50404"/>
    </source>
</evidence>
<feature type="chain" id="PRO_5004904201" evidence="2">
    <location>
        <begin position="26"/>
        <end position="318"/>
    </location>
</feature>
<dbReference type="InterPro" id="IPR036249">
    <property type="entry name" value="Thioredoxin-like_sf"/>
</dbReference>
<dbReference type="PROSITE" id="PS50405">
    <property type="entry name" value="GST_CTER"/>
    <property type="match status" value="1"/>
</dbReference>
<feature type="region of interest" description="Disordered" evidence="1">
    <location>
        <begin position="296"/>
        <end position="318"/>
    </location>
</feature>
<dbReference type="GO" id="GO:0016740">
    <property type="term" value="F:transferase activity"/>
    <property type="evidence" value="ECO:0007669"/>
    <property type="project" value="UniProtKB-KW"/>
</dbReference>
<dbReference type="PANTHER" id="PTHR43968:SF6">
    <property type="entry name" value="GLUTATHIONE S-TRANSFERASE OMEGA"/>
    <property type="match status" value="1"/>
</dbReference>
<dbReference type="OrthoDB" id="202518at2759"/>
<feature type="compositionally biased region" description="Gly residues" evidence="1">
    <location>
        <begin position="297"/>
        <end position="312"/>
    </location>
</feature>
<protein>
    <submittedName>
        <fullName evidence="5">Glutathione s-transferase-like protein</fullName>
    </submittedName>
</protein>
<dbReference type="InterPro" id="IPR004045">
    <property type="entry name" value="Glutathione_S-Trfase_N"/>
</dbReference>
<dbReference type="InterPro" id="IPR040079">
    <property type="entry name" value="Glutathione_S-Trfase"/>
</dbReference>
<evidence type="ECO:0000259" key="4">
    <source>
        <dbReference type="PROSITE" id="PS50405"/>
    </source>
</evidence>
<dbReference type="InterPro" id="IPR010987">
    <property type="entry name" value="Glutathione-S-Trfase_C-like"/>
</dbReference>
<proteinExistence type="predicted"/>
<keyword evidence="2" id="KW-0732">Signal</keyword>
<dbReference type="Proteomes" id="UP000019335">
    <property type="component" value="Unassembled WGS sequence"/>
</dbReference>
<dbReference type="EMBL" id="AZIL01002238">
    <property type="protein sequence ID" value="EWM22258.1"/>
    <property type="molecule type" value="Genomic_DNA"/>
</dbReference>
<name>W7TFG3_9STRA</name>
<evidence type="ECO:0000256" key="2">
    <source>
        <dbReference type="SAM" id="SignalP"/>
    </source>
</evidence>
<dbReference type="GO" id="GO:0005737">
    <property type="term" value="C:cytoplasm"/>
    <property type="evidence" value="ECO:0007669"/>
    <property type="project" value="TreeGrafter"/>
</dbReference>
<dbReference type="InterPro" id="IPR050983">
    <property type="entry name" value="GST_Omega/HSP26"/>
</dbReference>
<sequence length="318" mass="34636">MPPPAGLLACFLIIVIMASSRFAHAFAAATKPQPKVRLWNSGTCPYAQRAWLALLEKGVEFEHKIVDLQNKPEDFVELYASLHPDPSARAKVPILEHCTRDLEEEVPPPTPSTFPTVSSLYDVQVIESNVCAEYIAEAFPDQGHSLLPTRPPDKANMRLLGEIWQTSGMGSYFPILLAARDGDQARLDQELTKLKAGMMVMDRFLCQYGADPAKTPFFLESGFCLGEVCLAPFVQRLLVTLPHWVGVDVLDMAEEEGCRRLRRWMQALAERPSTVASGGSKEETIKNFTRLLEMMKPGGGGAGAGGGAGGATGSTSSK</sequence>
<evidence type="ECO:0000256" key="1">
    <source>
        <dbReference type="SAM" id="MobiDB-lite"/>
    </source>
</evidence>